<feature type="transmembrane region" description="Helical" evidence="8">
    <location>
        <begin position="319"/>
        <end position="344"/>
    </location>
</feature>
<dbReference type="InterPro" id="IPR050814">
    <property type="entry name" value="Myo-inositol_Transporter"/>
</dbReference>
<feature type="region of interest" description="Disordered" evidence="7">
    <location>
        <begin position="113"/>
        <end position="163"/>
    </location>
</feature>
<dbReference type="InterPro" id="IPR005828">
    <property type="entry name" value="MFS_sugar_transport-like"/>
</dbReference>
<evidence type="ECO:0000313" key="10">
    <source>
        <dbReference type="Proteomes" id="UP000823749"/>
    </source>
</evidence>
<dbReference type="Proteomes" id="UP000823749">
    <property type="component" value="Chromosome 6"/>
</dbReference>
<keyword evidence="2" id="KW-0813">Transport</keyword>
<keyword evidence="5 8" id="KW-0472">Membrane</keyword>
<dbReference type="PANTHER" id="PTHR48020">
    <property type="entry name" value="PROTON MYO-INOSITOL COTRANSPORTER"/>
    <property type="match status" value="1"/>
</dbReference>
<keyword evidence="3 8" id="KW-0812">Transmembrane</keyword>
<organism evidence="9 10">
    <name type="scientific">Rhododendron griersonianum</name>
    <dbReference type="NCBI Taxonomy" id="479676"/>
    <lineage>
        <taxon>Eukaryota</taxon>
        <taxon>Viridiplantae</taxon>
        <taxon>Streptophyta</taxon>
        <taxon>Embryophyta</taxon>
        <taxon>Tracheophyta</taxon>
        <taxon>Spermatophyta</taxon>
        <taxon>Magnoliopsida</taxon>
        <taxon>eudicotyledons</taxon>
        <taxon>Gunneridae</taxon>
        <taxon>Pentapetalae</taxon>
        <taxon>asterids</taxon>
        <taxon>Ericales</taxon>
        <taxon>Ericaceae</taxon>
        <taxon>Ericoideae</taxon>
        <taxon>Rhodoreae</taxon>
        <taxon>Rhododendron</taxon>
    </lineage>
</organism>
<evidence type="ECO:0000256" key="7">
    <source>
        <dbReference type="SAM" id="MobiDB-lite"/>
    </source>
</evidence>
<comment type="subcellular location">
    <subcellularLocation>
        <location evidence="1">Membrane</location>
    </subcellularLocation>
</comment>
<dbReference type="SUPFAM" id="SSF103473">
    <property type="entry name" value="MFS general substrate transporter"/>
    <property type="match status" value="1"/>
</dbReference>
<dbReference type="EMBL" id="JACTNZ010000006">
    <property type="protein sequence ID" value="KAG5546467.1"/>
    <property type="molecule type" value="Genomic_DNA"/>
</dbReference>
<sequence>MSLLVEGLGGGDGASIEEYIIGPANELSDNEQAPEKDQIRLYGAEEGVSWIAKPVTGQSTLGLVSRYGSMANQSTSLIDPTVTLFGSIHENLGDMGGRRSMLFSNFGSMFNMGDQGNNKKENEDVESLREGTDGSGVDSDDNLRSPLLSRQDTDVENPASKAIEQVSGMDIGGGWQLAYKVSEGKGEDGNRKGGGGLNQSALPSKDLISQFWVKSRKFNRQPLPKGQFSGRNGVLYYTPQILEQAGVGVLLSNLGIRPDSASFLISGVTTLLMLPSIGVAEKKINEKQKARVFSYEFFPLQKEKFRLYFVKHLEIFPTLARGVCIAICALTFWIGDIIVTYSLPVMLTSIGLQGVFGIYAVVCSLVWIFVFLKVPETKGMPLEVITEFFAVGAKQGEPGA</sequence>
<dbReference type="GO" id="GO:0016020">
    <property type="term" value="C:membrane"/>
    <property type="evidence" value="ECO:0007669"/>
    <property type="project" value="UniProtKB-SubCell"/>
</dbReference>
<gene>
    <name evidence="9" type="ORF">RHGRI_018602</name>
</gene>
<keyword evidence="4 8" id="KW-1133">Transmembrane helix</keyword>
<dbReference type="InterPro" id="IPR036259">
    <property type="entry name" value="MFS_trans_sf"/>
</dbReference>
<evidence type="ECO:0000256" key="4">
    <source>
        <dbReference type="ARBA" id="ARBA00022989"/>
    </source>
</evidence>
<accession>A0AAV6K289</accession>
<comment type="caution">
    <text evidence="9">The sequence shown here is derived from an EMBL/GenBank/DDBJ whole genome shotgun (WGS) entry which is preliminary data.</text>
</comment>
<evidence type="ECO:0000256" key="2">
    <source>
        <dbReference type="ARBA" id="ARBA00022448"/>
    </source>
</evidence>
<evidence type="ECO:0000256" key="6">
    <source>
        <dbReference type="ARBA" id="ARBA00044504"/>
    </source>
</evidence>
<feature type="compositionally biased region" description="Basic and acidic residues" evidence="7">
    <location>
        <begin position="117"/>
        <end position="132"/>
    </location>
</feature>
<reference evidence="9 10" key="1">
    <citation type="submission" date="2020-08" db="EMBL/GenBank/DDBJ databases">
        <title>Plant Genome Project.</title>
        <authorList>
            <person name="Zhang R.-G."/>
        </authorList>
    </citation>
    <scope>NUCLEOTIDE SEQUENCE [LARGE SCALE GENOMIC DNA]</scope>
    <source>
        <strain evidence="9">WSP0</strain>
        <tissue evidence="9">Leaf</tissue>
    </source>
</reference>
<feature type="transmembrane region" description="Helical" evidence="8">
    <location>
        <begin position="261"/>
        <end position="280"/>
    </location>
</feature>
<evidence type="ECO:0000256" key="3">
    <source>
        <dbReference type="ARBA" id="ARBA00022692"/>
    </source>
</evidence>
<dbReference type="PANTHER" id="PTHR48020:SF35">
    <property type="entry name" value="SUGAR TRANSPORTER"/>
    <property type="match status" value="1"/>
</dbReference>
<dbReference type="Pfam" id="PF00083">
    <property type="entry name" value="Sugar_tr"/>
    <property type="match status" value="1"/>
</dbReference>
<dbReference type="AlphaFoldDB" id="A0AAV6K289"/>
<comment type="similarity">
    <text evidence="6">Belongs to the major facilitator superfamily. Phosphate:H(+) symporter (TC 2.A.1.9) family.</text>
</comment>
<evidence type="ECO:0000256" key="1">
    <source>
        <dbReference type="ARBA" id="ARBA00004370"/>
    </source>
</evidence>
<evidence type="ECO:0000256" key="5">
    <source>
        <dbReference type="ARBA" id="ARBA00023136"/>
    </source>
</evidence>
<feature type="transmembrane region" description="Helical" evidence="8">
    <location>
        <begin position="350"/>
        <end position="372"/>
    </location>
</feature>
<evidence type="ECO:0000256" key="8">
    <source>
        <dbReference type="SAM" id="Phobius"/>
    </source>
</evidence>
<keyword evidence="10" id="KW-1185">Reference proteome</keyword>
<dbReference type="Gene3D" id="1.20.1250.20">
    <property type="entry name" value="MFS general substrate transporter like domains"/>
    <property type="match status" value="1"/>
</dbReference>
<name>A0AAV6K289_9ERIC</name>
<protein>
    <submittedName>
        <fullName evidence="9">Uncharacterized protein</fullName>
    </submittedName>
</protein>
<evidence type="ECO:0000313" key="9">
    <source>
        <dbReference type="EMBL" id="KAG5546467.1"/>
    </source>
</evidence>
<dbReference type="GO" id="GO:0022857">
    <property type="term" value="F:transmembrane transporter activity"/>
    <property type="evidence" value="ECO:0007669"/>
    <property type="project" value="InterPro"/>
</dbReference>
<proteinExistence type="inferred from homology"/>